<reference evidence="1" key="1">
    <citation type="journal article" date="2020" name="mSystems">
        <title>Genome- and Community-Level Interaction Insights into Carbon Utilization and Element Cycling Functions of Hydrothermarchaeota in Hydrothermal Sediment.</title>
        <authorList>
            <person name="Zhou Z."/>
            <person name="Liu Y."/>
            <person name="Xu W."/>
            <person name="Pan J."/>
            <person name="Luo Z.H."/>
            <person name="Li M."/>
        </authorList>
    </citation>
    <scope>NUCLEOTIDE SEQUENCE [LARGE SCALE GENOMIC DNA]</scope>
    <source>
        <strain evidence="1">SpSt-1217</strain>
    </source>
</reference>
<protein>
    <submittedName>
        <fullName evidence="1">Alpha/beta hydrolase</fullName>
    </submittedName>
</protein>
<dbReference type="SUPFAM" id="SSF53474">
    <property type="entry name" value="alpha/beta-Hydrolases"/>
    <property type="match status" value="1"/>
</dbReference>
<evidence type="ECO:0000313" key="1">
    <source>
        <dbReference type="EMBL" id="HDR52616.1"/>
    </source>
</evidence>
<organism evidence="1">
    <name type="scientific">Mariniphaga anaerophila</name>
    <dbReference type="NCBI Taxonomy" id="1484053"/>
    <lineage>
        <taxon>Bacteria</taxon>
        <taxon>Pseudomonadati</taxon>
        <taxon>Bacteroidota</taxon>
        <taxon>Bacteroidia</taxon>
        <taxon>Marinilabiliales</taxon>
        <taxon>Prolixibacteraceae</taxon>
        <taxon>Mariniphaga</taxon>
    </lineage>
</organism>
<dbReference type="Gene3D" id="3.40.50.1820">
    <property type="entry name" value="alpha/beta hydrolase"/>
    <property type="match status" value="1"/>
</dbReference>
<gene>
    <name evidence="1" type="ORF">ENN90_13525</name>
</gene>
<keyword evidence="1" id="KW-0378">Hydrolase</keyword>
<name>A0A831LZJ7_9BACT</name>
<sequence>MERIDLQLLAMVEDAKKKLAEKGFRLNEKFLMTGFSASGTFVNRFTAIHPEKVLAAAAGGLNGLLILPFSELENEPLNFPLGVSDFQDLFGKPFNAEAFKNTPQFLFMGELDDNDAIPYKDGYDLDERELVFKLLGEEMQPARWQKCREIYGKENMNATIKTFSGIGHEQPEVVKDEIVEFFKNHIN</sequence>
<dbReference type="AlphaFoldDB" id="A0A831LZJ7"/>
<proteinExistence type="predicted"/>
<comment type="caution">
    <text evidence="1">The sequence shown here is derived from an EMBL/GenBank/DDBJ whole genome shotgun (WGS) entry which is preliminary data.</text>
</comment>
<dbReference type="GO" id="GO:0016787">
    <property type="term" value="F:hydrolase activity"/>
    <property type="evidence" value="ECO:0007669"/>
    <property type="project" value="UniProtKB-KW"/>
</dbReference>
<dbReference type="EMBL" id="DSDK01000759">
    <property type="protein sequence ID" value="HDR52616.1"/>
    <property type="molecule type" value="Genomic_DNA"/>
</dbReference>
<dbReference type="Proteomes" id="UP000886047">
    <property type="component" value="Unassembled WGS sequence"/>
</dbReference>
<dbReference type="InterPro" id="IPR029058">
    <property type="entry name" value="AB_hydrolase_fold"/>
</dbReference>
<accession>A0A831LZJ7</accession>